<feature type="binding site" evidence="7">
    <location>
        <begin position="20"/>
        <end position="22"/>
    </location>
    <ligand>
        <name>shikimate</name>
        <dbReference type="ChEBI" id="CHEBI:36208"/>
    </ligand>
</feature>
<comment type="function">
    <text evidence="7">Involved in the biosynthesis of the chorismate, which leads to the biosynthesis of aromatic amino acids. Catalyzes the reversible NADPH linked reduction of 3-dehydroshikimate (DHSA) to yield shikimate (SA).</text>
</comment>
<dbReference type="InterPro" id="IPR046346">
    <property type="entry name" value="Aminoacid_DH-like_N_sf"/>
</dbReference>
<feature type="binding site" evidence="7">
    <location>
        <begin position="130"/>
        <end position="134"/>
    </location>
    <ligand>
        <name>NADP(+)</name>
        <dbReference type="ChEBI" id="CHEBI:58349"/>
    </ligand>
</feature>
<dbReference type="InterPro" id="IPR022893">
    <property type="entry name" value="Shikimate_DH_fam"/>
</dbReference>
<dbReference type="GO" id="GO:0019632">
    <property type="term" value="P:shikimate metabolic process"/>
    <property type="evidence" value="ECO:0007669"/>
    <property type="project" value="InterPro"/>
</dbReference>
<dbReference type="GO" id="GO:0004764">
    <property type="term" value="F:shikimate 3-dehydrogenase (NADP+) activity"/>
    <property type="evidence" value="ECO:0007669"/>
    <property type="project" value="UniProtKB-UniRule"/>
</dbReference>
<dbReference type="InterPro" id="IPR036291">
    <property type="entry name" value="NAD(P)-bd_dom_sf"/>
</dbReference>
<feature type="domain" description="SDH C-terminal" evidence="9">
    <location>
        <begin position="252"/>
        <end position="282"/>
    </location>
</feature>
<sequence>MNINGYTRLAAVVANPIKHSNSPFIHNMAFEMTEVNGVYLAFEIENNNLAQIIENIKTMDMYGVNLSMPFKKEAVKYVDELTPVAELIGAINTIALKEDGSLLGHSTDGSGFFNSLENYQVECQTISILGGGGAALAIIAEACVQKANKVFVFNRKSANYPILQEKLNKISKASGVEIILQDLADEEKIQDSVNESNLLINATSIGMKDKSMPVDANLRLSEGIVVADIIYQPAETEFLKWAKSQNVRTINGLGMLVYQAAESFELWTGKKMPAQTIKEALERKIYETRS</sequence>
<evidence type="ECO:0000259" key="9">
    <source>
        <dbReference type="Pfam" id="PF18317"/>
    </source>
</evidence>
<dbReference type="GO" id="GO:0009423">
    <property type="term" value="P:chorismate biosynthetic process"/>
    <property type="evidence" value="ECO:0007669"/>
    <property type="project" value="UniProtKB-UniRule"/>
</dbReference>
<dbReference type="AlphaFoldDB" id="A0A1E8GNZ8"/>
<keyword evidence="5 7" id="KW-0560">Oxidoreductase</keyword>
<reference evidence="11" key="1">
    <citation type="submission" date="2016-09" db="EMBL/GenBank/DDBJ databases">
        <title>Draft genome sequence of a novel species of the family Streptococcaceae isolated from flowers.</title>
        <authorList>
            <person name="Chuah L.-O."/>
            <person name="Yap K.-P."/>
            <person name="Thong K.L."/>
            <person name="Liong M.T."/>
            <person name="Ahmad R."/>
            <person name="Rusul G."/>
        </authorList>
    </citation>
    <scope>NUCLEOTIDE SEQUENCE [LARGE SCALE GENOMIC DNA]</scope>
    <source>
        <strain evidence="11">DF1</strain>
    </source>
</reference>
<dbReference type="CDD" id="cd01065">
    <property type="entry name" value="NAD_bind_Shikimate_DH"/>
    <property type="match status" value="1"/>
</dbReference>
<dbReference type="InterPro" id="IPR041121">
    <property type="entry name" value="SDH_C"/>
</dbReference>
<feature type="binding site" evidence="7">
    <location>
        <position position="67"/>
    </location>
    <ligand>
        <name>shikimate</name>
        <dbReference type="ChEBI" id="CHEBI:36208"/>
    </ligand>
</feature>
<proteinExistence type="inferred from homology"/>
<feature type="binding site" evidence="7">
    <location>
        <position position="259"/>
    </location>
    <ligand>
        <name>shikimate</name>
        <dbReference type="ChEBI" id="CHEBI:36208"/>
    </ligand>
</feature>
<evidence type="ECO:0000313" key="11">
    <source>
        <dbReference type="Proteomes" id="UP000178622"/>
    </source>
</evidence>
<dbReference type="GO" id="GO:0008652">
    <property type="term" value="P:amino acid biosynthetic process"/>
    <property type="evidence" value="ECO:0007669"/>
    <property type="project" value="UniProtKB-KW"/>
</dbReference>
<evidence type="ECO:0000256" key="5">
    <source>
        <dbReference type="ARBA" id="ARBA00023002"/>
    </source>
</evidence>
<comment type="subunit">
    <text evidence="7">Homodimer.</text>
</comment>
<evidence type="ECO:0000259" key="8">
    <source>
        <dbReference type="Pfam" id="PF08501"/>
    </source>
</evidence>
<feature type="active site" description="Proton acceptor" evidence="7">
    <location>
        <position position="71"/>
    </location>
</feature>
<dbReference type="GO" id="GO:0050661">
    <property type="term" value="F:NADP binding"/>
    <property type="evidence" value="ECO:0007669"/>
    <property type="project" value="InterPro"/>
</dbReference>
<evidence type="ECO:0000256" key="6">
    <source>
        <dbReference type="ARBA" id="ARBA00023141"/>
    </source>
</evidence>
<dbReference type="InterPro" id="IPR011342">
    <property type="entry name" value="Shikimate_DH"/>
</dbReference>
<evidence type="ECO:0000256" key="7">
    <source>
        <dbReference type="HAMAP-Rule" id="MF_00222"/>
    </source>
</evidence>
<dbReference type="Pfam" id="PF18317">
    <property type="entry name" value="SDH_C"/>
    <property type="match status" value="1"/>
</dbReference>
<keyword evidence="4 7" id="KW-0521">NADP</keyword>
<dbReference type="Gene3D" id="3.40.50.720">
    <property type="entry name" value="NAD(P)-binding Rossmann-like Domain"/>
    <property type="match status" value="1"/>
</dbReference>
<organism evidence="10 11">
    <name type="scientific">Floricoccus tropicus</name>
    <dbReference type="NCBI Taxonomy" id="1859473"/>
    <lineage>
        <taxon>Bacteria</taxon>
        <taxon>Bacillati</taxon>
        <taxon>Bacillota</taxon>
        <taxon>Bacilli</taxon>
        <taxon>Lactobacillales</taxon>
        <taxon>Streptococcaceae</taxon>
        <taxon>Floricoccus</taxon>
    </lineage>
</organism>
<dbReference type="GO" id="GO:0009073">
    <property type="term" value="P:aromatic amino acid family biosynthetic process"/>
    <property type="evidence" value="ECO:0007669"/>
    <property type="project" value="UniProtKB-KW"/>
</dbReference>
<dbReference type="RefSeq" id="WP_070791628.1">
    <property type="nucleotide sequence ID" value="NZ_MKIR01000004.1"/>
</dbReference>
<dbReference type="SUPFAM" id="SSF51735">
    <property type="entry name" value="NAD(P)-binding Rossmann-fold domains"/>
    <property type="match status" value="1"/>
</dbReference>
<feature type="binding site" evidence="7">
    <location>
        <position position="231"/>
    </location>
    <ligand>
        <name>shikimate</name>
        <dbReference type="ChEBI" id="CHEBI:36208"/>
    </ligand>
</feature>
<keyword evidence="3 7" id="KW-0028">Amino-acid biosynthesis</keyword>
<dbReference type="STRING" id="1859473.BG261_09985"/>
<comment type="catalytic activity">
    <reaction evidence="7">
        <text>shikimate + NADP(+) = 3-dehydroshikimate + NADPH + H(+)</text>
        <dbReference type="Rhea" id="RHEA:17737"/>
        <dbReference type="ChEBI" id="CHEBI:15378"/>
        <dbReference type="ChEBI" id="CHEBI:16630"/>
        <dbReference type="ChEBI" id="CHEBI:36208"/>
        <dbReference type="ChEBI" id="CHEBI:57783"/>
        <dbReference type="ChEBI" id="CHEBI:58349"/>
        <dbReference type="EC" id="1.1.1.25"/>
    </reaction>
</comment>
<dbReference type="UniPathway" id="UPA00053">
    <property type="reaction ID" value="UER00087"/>
</dbReference>
<keyword evidence="6 7" id="KW-0057">Aromatic amino acid biosynthesis</keyword>
<dbReference type="OrthoDB" id="9792692at2"/>
<dbReference type="HAMAP" id="MF_00222">
    <property type="entry name" value="Shikimate_DH_AroE"/>
    <property type="match status" value="1"/>
</dbReference>
<feature type="binding site" evidence="7">
    <location>
        <position position="252"/>
    </location>
    <ligand>
        <name>NADP(+)</name>
        <dbReference type="ChEBI" id="CHEBI:58349"/>
    </ligand>
</feature>
<keyword evidence="11" id="KW-1185">Reference proteome</keyword>
<dbReference type="NCBIfam" id="TIGR00507">
    <property type="entry name" value="aroE"/>
    <property type="match status" value="1"/>
</dbReference>
<comment type="caution">
    <text evidence="7">Lacks conserved residue(s) required for the propagation of feature annotation.</text>
</comment>
<accession>A0A1E8GNZ8</accession>
<evidence type="ECO:0000256" key="1">
    <source>
        <dbReference type="ARBA" id="ARBA00004871"/>
    </source>
</evidence>
<dbReference type="Pfam" id="PF08501">
    <property type="entry name" value="Shikimate_dh_N"/>
    <property type="match status" value="1"/>
</dbReference>
<evidence type="ECO:0000256" key="3">
    <source>
        <dbReference type="ARBA" id="ARBA00022605"/>
    </source>
</evidence>
<dbReference type="EC" id="1.1.1.25" evidence="2 7"/>
<feature type="domain" description="Shikimate dehydrogenase substrate binding N-terminal" evidence="8">
    <location>
        <begin position="12"/>
        <end position="94"/>
    </location>
</feature>
<feature type="binding site" evidence="7">
    <location>
        <position position="229"/>
    </location>
    <ligand>
        <name>NADP(+)</name>
        <dbReference type="ChEBI" id="CHEBI:58349"/>
    </ligand>
</feature>
<name>A0A1E8GNZ8_9LACT</name>
<comment type="caution">
    <text evidence="10">The sequence shown here is derived from an EMBL/GenBank/DDBJ whole genome shotgun (WGS) entry which is preliminary data.</text>
</comment>
<feature type="binding site" evidence="7">
    <location>
        <position position="108"/>
    </location>
    <ligand>
        <name>shikimate</name>
        <dbReference type="ChEBI" id="CHEBI:36208"/>
    </ligand>
</feature>
<feature type="binding site" evidence="7">
    <location>
        <position position="92"/>
    </location>
    <ligand>
        <name>shikimate</name>
        <dbReference type="ChEBI" id="CHEBI:36208"/>
    </ligand>
</feature>
<evidence type="ECO:0000313" key="10">
    <source>
        <dbReference type="EMBL" id="OFI49965.1"/>
    </source>
</evidence>
<protein>
    <recommendedName>
        <fullName evidence="2 7">Shikimate dehydrogenase (NADP(+))</fullName>
        <shortName evidence="7">SDH</shortName>
        <ecNumber evidence="2 7">1.1.1.25</ecNumber>
    </recommendedName>
</protein>
<evidence type="ECO:0000256" key="4">
    <source>
        <dbReference type="ARBA" id="ARBA00022857"/>
    </source>
</evidence>
<dbReference type="InterPro" id="IPR013708">
    <property type="entry name" value="Shikimate_DH-bd_N"/>
</dbReference>
<dbReference type="PANTHER" id="PTHR21089:SF1">
    <property type="entry name" value="BIFUNCTIONAL 3-DEHYDROQUINATE DEHYDRATASE_SHIKIMATE DEHYDROGENASE, CHLOROPLASTIC"/>
    <property type="match status" value="1"/>
</dbReference>
<gene>
    <name evidence="7" type="primary">aroE</name>
    <name evidence="10" type="ORF">BG261_09985</name>
</gene>
<dbReference type="SUPFAM" id="SSF53223">
    <property type="entry name" value="Aminoacid dehydrogenase-like, N-terminal domain"/>
    <property type="match status" value="1"/>
</dbReference>
<dbReference type="Gene3D" id="3.40.50.10860">
    <property type="entry name" value="Leucine Dehydrogenase, chain A, domain 1"/>
    <property type="match status" value="1"/>
</dbReference>
<dbReference type="EMBL" id="MKIR01000004">
    <property type="protein sequence ID" value="OFI49965.1"/>
    <property type="molecule type" value="Genomic_DNA"/>
</dbReference>
<dbReference type="Proteomes" id="UP000178622">
    <property type="component" value="Unassembled WGS sequence"/>
</dbReference>
<dbReference type="PANTHER" id="PTHR21089">
    <property type="entry name" value="SHIKIMATE DEHYDROGENASE"/>
    <property type="match status" value="1"/>
</dbReference>
<comment type="similarity">
    <text evidence="7">Belongs to the shikimate dehydrogenase family.</text>
</comment>
<comment type="pathway">
    <text evidence="1 7">Metabolic intermediate biosynthesis; chorismate biosynthesis; chorismate from D-erythrose 4-phosphate and phosphoenolpyruvate: step 4/7.</text>
</comment>
<evidence type="ECO:0000256" key="2">
    <source>
        <dbReference type="ARBA" id="ARBA00012962"/>
    </source>
</evidence>